<evidence type="ECO:0000313" key="2">
    <source>
        <dbReference type="Proteomes" id="UP000006038"/>
    </source>
</evidence>
<dbReference type="EnsemblPlants" id="OB01G51320.1">
    <property type="protein sequence ID" value="OB01G51320.1"/>
    <property type="gene ID" value="OB01G51320"/>
</dbReference>
<evidence type="ECO:0000313" key="1">
    <source>
        <dbReference type="EnsemblPlants" id="OB01G51320.1"/>
    </source>
</evidence>
<dbReference type="Gramene" id="OB01G51320.1">
    <property type="protein sequence ID" value="OB01G51320.1"/>
    <property type="gene ID" value="OB01G51320"/>
</dbReference>
<protein>
    <submittedName>
        <fullName evidence="1">Uncharacterized protein</fullName>
    </submittedName>
</protein>
<reference evidence="1" key="1">
    <citation type="journal article" date="2013" name="Nat. Commun.">
        <title>Whole-genome sequencing of Oryza brachyantha reveals mechanisms underlying Oryza genome evolution.</title>
        <authorList>
            <person name="Chen J."/>
            <person name="Huang Q."/>
            <person name="Gao D."/>
            <person name="Wang J."/>
            <person name="Lang Y."/>
            <person name="Liu T."/>
            <person name="Li B."/>
            <person name="Bai Z."/>
            <person name="Luis Goicoechea J."/>
            <person name="Liang C."/>
            <person name="Chen C."/>
            <person name="Zhang W."/>
            <person name="Sun S."/>
            <person name="Liao Y."/>
            <person name="Zhang X."/>
            <person name="Yang L."/>
            <person name="Song C."/>
            <person name="Wang M."/>
            <person name="Shi J."/>
            <person name="Liu G."/>
            <person name="Liu J."/>
            <person name="Zhou H."/>
            <person name="Zhou W."/>
            <person name="Yu Q."/>
            <person name="An N."/>
            <person name="Chen Y."/>
            <person name="Cai Q."/>
            <person name="Wang B."/>
            <person name="Liu B."/>
            <person name="Min J."/>
            <person name="Huang Y."/>
            <person name="Wu H."/>
            <person name="Li Z."/>
            <person name="Zhang Y."/>
            <person name="Yin Y."/>
            <person name="Song W."/>
            <person name="Jiang J."/>
            <person name="Jackson S.A."/>
            <person name="Wing R.A."/>
            <person name="Wang J."/>
            <person name="Chen M."/>
        </authorList>
    </citation>
    <scope>NUCLEOTIDE SEQUENCE [LARGE SCALE GENOMIC DNA]</scope>
    <source>
        <strain evidence="1">cv. IRGC 101232</strain>
    </source>
</reference>
<proteinExistence type="predicted"/>
<reference evidence="1" key="2">
    <citation type="submission" date="2013-04" db="UniProtKB">
        <authorList>
            <consortium name="EnsemblPlants"/>
        </authorList>
    </citation>
    <scope>IDENTIFICATION</scope>
</reference>
<sequence>MDTWGESYLSLCINKGGRRGEDGGRCLINFALVKWTHHACVLVYITRIRVRERKKMVRIHCSAAEDHCSYE</sequence>
<organism evidence="1">
    <name type="scientific">Oryza brachyantha</name>
    <name type="common">malo sina</name>
    <dbReference type="NCBI Taxonomy" id="4533"/>
    <lineage>
        <taxon>Eukaryota</taxon>
        <taxon>Viridiplantae</taxon>
        <taxon>Streptophyta</taxon>
        <taxon>Embryophyta</taxon>
        <taxon>Tracheophyta</taxon>
        <taxon>Spermatophyta</taxon>
        <taxon>Magnoliopsida</taxon>
        <taxon>Liliopsida</taxon>
        <taxon>Poales</taxon>
        <taxon>Poaceae</taxon>
        <taxon>BOP clade</taxon>
        <taxon>Oryzoideae</taxon>
        <taxon>Oryzeae</taxon>
        <taxon>Oryzinae</taxon>
        <taxon>Oryza</taxon>
    </lineage>
</organism>
<dbReference type="HOGENOM" id="CLU_2747555_0_0_1"/>
<keyword evidence="2" id="KW-1185">Reference proteome</keyword>
<accession>J3L7C6</accession>
<name>J3L7C6_ORYBR</name>
<dbReference type="Proteomes" id="UP000006038">
    <property type="component" value="Chromosome 1"/>
</dbReference>
<dbReference type="AlphaFoldDB" id="J3L7C6"/>